<dbReference type="EMBL" id="CM042011">
    <property type="protein sequence ID" value="KAI3764728.1"/>
    <property type="molecule type" value="Genomic_DNA"/>
</dbReference>
<accession>A0ACB9F1F7</accession>
<keyword evidence="2" id="KW-1185">Reference proteome</keyword>
<organism evidence="1 2">
    <name type="scientific">Cichorium intybus</name>
    <name type="common">Chicory</name>
    <dbReference type="NCBI Taxonomy" id="13427"/>
    <lineage>
        <taxon>Eukaryota</taxon>
        <taxon>Viridiplantae</taxon>
        <taxon>Streptophyta</taxon>
        <taxon>Embryophyta</taxon>
        <taxon>Tracheophyta</taxon>
        <taxon>Spermatophyta</taxon>
        <taxon>Magnoliopsida</taxon>
        <taxon>eudicotyledons</taxon>
        <taxon>Gunneridae</taxon>
        <taxon>Pentapetalae</taxon>
        <taxon>asterids</taxon>
        <taxon>campanulids</taxon>
        <taxon>Asterales</taxon>
        <taxon>Asteraceae</taxon>
        <taxon>Cichorioideae</taxon>
        <taxon>Cichorieae</taxon>
        <taxon>Cichoriinae</taxon>
        <taxon>Cichorium</taxon>
    </lineage>
</organism>
<evidence type="ECO:0000313" key="1">
    <source>
        <dbReference type="EMBL" id="KAI3764728.1"/>
    </source>
</evidence>
<name>A0ACB9F1F7_CICIN</name>
<proteinExistence type="predicted"/>
<dbReference type="Proteomes" id="UP001055811">
    <property type="component" value="Linkage Group LG03"/>
</dbReference>
<gene>
    <name evidence="1" type="ORF">L2E82_14741</name>
</gene>
<sequence>MMFLPFNLPLFPLVSLIIAIMIFIPYKRFLSAKQTHHNQPPSPRKLPIIGNLHQLLGSNPHRSIQALTQNLGPLVLIQLGSVPVLVASSAEAAQEILKTHDVIFASRPKLNIIDTLTYGSKTIAFSPYGEYWRQVRSIAVLGVLSSRRVQSFRRVREEETRLMIDQIGENCGSLVDLGELLNSLTNNIVCRVAFGRKFDGMTFSHLLERFVYLLGSFSVGNYIPWLSWVDRLNGLEARTKKTAEELDEILEVVLEEHLIKRRAAEDDVGGGSYESQDLVDVLLDAQKENNQNTNNFTLHRDFVKAAITDIFAAGTDTTFSAMEWAISELIRHPKVMKTLQQEVREIAQGKSMISEDDLENMHYLHAVLKETLRLHTPLPLLISRESTQHVKLMGYDIAAGTQVIINAWAIGRDPSLWEEAEKFRPERFLNSSIDYKGKHFEYLPFGAGRRGCPGIQFAIVIDELALANLVYKYDLALPDDVRGEDLDMSELTGLTLHRKYPLVVVPNPCF</sequence>
<protein>
    <submittedName>
        <fullName evidence="1">Uncharacterized protein</fullName>
    </submittedName>
</protein>
<reference evidence="2" key="1">
    <citation type="journal article" date="2022" name="Mol. Ecol. Resour.">
        <title>The genomes of chicory, endive, great burdock and yacon provide insights into Asteraceae palaeo-polyploidization history and plant inulin production.</title>
        <authorList>
            <person name="Fan W."/>
            <person name="Wang S."/>
            <person name="Wang H."/>
            <person name="Wang A."/>
            <person name="Jiang F."/>
            <person name="Liu H."/>
            <person name="Zhao H."/>
            <person name="Xu D."/>
            <person name="Zhang Y."/>
        </authorList>
    </citation>
    <scope>NUCLEOTIDE SEQUENCE [LARGE SCALE GENOMIC DNA]</scope>
    <source>
        <strain evidence="2">cv. Punajuju</strain>
    </source>
</reference>
<evidence type="ECO:0000313" key="2">
    <source>
        <dbReference type="Proteomes" id="UP001055811"/>
    </source>
</evidence>
<comment type="caution">
    <text evidence="1">The sequence shown here is derived from an EMBL/GenBank/DDBJ whole genome shotgun (WGS) entry which is preliminary data.</text>
</comment>
<reference evidence="1 2" key="2">
    <citation type="journal article" date="2022" name="Mol. Ecol. Resour.">
        <title>The genomes of chicory, endive, great burdock and yacon provide insights into Asteraceae paleo-polyploidization history and plant inulin production.</title>
        <authorList>
            <person name="Fan W."/>
            <person name="Wang S."/>
            <person name="Wang H."/>
            <person name="Wang A."/>
            <person name="Jiang F."/>
            <person name="Liu H."/>
            <person name="Zhao H."/>
            <person name="Xu D."/>
            <person name="Zhang Y."/>
        </authorList>
    </citation>
    <scope>NUCLEOTIDE SEQUENCE [LARGE SCALE GENOMIC DNA]</scope>
    <source>
        <strain evidence="2">cv. Punajuju</strain>
        <tissue evidence="1">Leaves</tissue>
    </source>
</reference>